<organism evidence="1 2">
    <name type="scientific">Rhipicephalus sanguineus</name>
    <name type="common">Brown dog tick</name>
    <name type="synonym">Ixodes sanguineus</name>
    <dbReference type="NCBI Taxonomy" id="34632"/>
    <lineage>
        <taxon>Eukaryota</taxon>
        <taxon>Metazoa</taxon>
        <taxon>Ecdysozoa</taxon>
        <taxon>Arthropoda</taxon>
        <taxon>Chelicerata</taxon>
        <taxon>Arachnida</taxon>
        <taxon>Acari</taxon>
        <taxon>Parasitiformes</taxon>
        <taxon>Ixodida</taxon>
        <taxon>Ixodoidea</taxon>
        <taxon>Ixodidae</taxon>
        <taxon>Rhipicephalinae</taxon>
        <taxon>Rhipicephalus</taxon>
        <taxon>Rhipicephalus</taxon>
    </lineage>
</organism>
<accession>A0A9D4PKE8</accession>
<dbReference type="SUPFAM" id="SSF55486">
    <property type="entry name" value="Metalloproteases ('zincins'), catalytic domain"/>
    <property type="match status" value="1"/>
</dbReference>
<dbReference type="AlphaFoldDB" id="A0A9D4PKE8"/>
<name>A0A9D4PKE8_RHISA</name>
<protein>
    <submittedName>
        <fullName evidence="1">Uncharacterized protein</fullName>
    </submittedName>
</protein>
<reference evidence="1" key="2">
    <citation type="submission" date="2021-09" db="EMBL/GenBank/DDBJ databases">
        <authorList>
            <person name="Jia N."/>
            <person name="Wang J."/>
            <person name="Shi W."/>
            <person name="Du L."/>
            <person name="Sun Y."/>
            <person name="Zhan W."/>
            <person name="Jiang J."/>
            <person name="Wang Q."/>
            <person name="Zhang B."/>
            <person name="Ji P."/>
            <person name="Sakyi L.B."/>
            <person name="Cui X."/>
            <person name="Yuan T."/>
            <person name="Jiang B."/>
            <person name="Yang W."/>
            <person name="Lam T.T.-Y."/>
            <person name="Chang Q."/>
            <person name="Ding S."/>
            <person name="Wang X."/>
            <person name="Zhu J."/>
            <person name="Ruan X."/>
            <person name="Zhao L."/>
            <person name="Wei J."/>
            <person name="Que T."/>
            <person name="Du C."/>
            <person name="Cheng J."/>
            <person name="Dai P."/>
            <person name="Han X."/>
            <person name="Huang E."/>
            <person name="Gao Y."/>
            <person name="Liu J."/>
            <person name="Shao H."/>
            <person name="Ye R."/>
            <person name="Li L."/>
            <person name="Wei W."/>
            <person name="Wang X."/>
            <person name="Wang C."/>
            <person name="Huo Q."/>
            <person name="Li W."/>
            <person name="Guo W."/>
            <person name="Chen H."/>
            <person name="Chen S."/>
            <person name="Zhou L."/>
            <person name="Zhou L."/>
            <person name="Ni X."/>
            <person name="Tian J."/>
            <person name="Zhou Y."/>
            <person name="Sheng Y."/>
            <person name="Liu T."/>
            <person name="Pan Y."/>
            <person name="Xia L."/>
            <person name="Li J."/>
            <person name="Zhao F."/>
            <person name="Cao W."/>
        </authorList>
    </citation>
    <scope>NUCLEOTIDE SEQUENCE</scope>
    <source>
        <strain evidence="1">Rsan-2018</strain>
        <tissue evidence="1">Larvae</tissue>
    </source>
</reference>
<gene>
    <name evidence="1" type="ORF">HPB52_002220</name>
</gene>
<reference evidence="1" key="1">
    <citation type="journal article" date="2020" name="Cell">
        <title>Large-Scale Comparative Analyses of Tick Genomes Elucidate Their Genetic Diversity and Vector Capacities.</title>
        <authorList>
            <consortium name="Tick Genome and Microbiome Consortium (TIGMIC)"/>
            <person name="Jia N."/>
            <person name="Wang J."/>
            <person name="Shi W."/>
            <person name="Du L."/>
            <person name="Sun Y."/>
            <person name="Zhan W."/>
            <person name="Jiang J.F."/>
            <person name="Wang Q."/>
            <person name="Zhang B."/>
            <person name="Ji P."/>
            <person name="Bell-Sakyi L."/>
            <person name="Cui X.M."/>
            <person name="Yuan T.T."/>
            <person name="Jiang B.G."/>
            <person name="Yang W.F."/>
            <person name="Lam T.T."/>
            <person name="Chang Q.C."/>
            <person name="Ding S.J."/>
            <person name="Wang X.J."/>
            <person name="Zhu J.G."/>
            <person name="Ruan X.D."/>
            <person name="Zhao L."/>
            <person name="Wei J.T."/>
            <person name="Ye R.Z."/>
            <person name="Que T.C."/>
            <person name="Du C.H."/>
            <person name="Zhou Y.H."/>
            <person name="Cheng J.X."/>
            <person name="Dai P.F."/>
            <person name="Guo W.B."/>
            <person name="Han X.H."/>
            <person name="Huang E.J."/>
            <person name="Li L.F."/>
            <person name="Wei W."/>
            <person name="Gao Y.C."/>
            <person name="Liu J.Z."/>
            <person name="Shao H.Z."/>
            <person name="Wang X."/>
            <person name="Wang C.C."/>
            <person name="Yang T.C."/>
            <person name="Huo Q.B."/>
            <person name="Li W."/>
            <person name="Chen H.Y."/>
            <person name="Chen S.E."/>
            <person name="Zhou L.G."/>
            <person name="Ni X.B."/>
            <person name="Tian J.H."/>
            <person name="Sheng Y."/>
            <person name="Liu T."/>
            <person name="Pan Y.S."/>
            <person name="Xia L.Y."/>
            <person name="Li J."/>
            <person name="Zhao F."/>
            <person name="Cao W.C."/>
        </authorList>
    </citation>
    <scope>NUCLEOTIDE SEQUENCE</scope>
    <source>
        <strain evidence="1">Rsan-2018</strain>
    </source>
</reference>
<evidence type="ECO:0000313" key="2">
    <source>
        <dbReference type="Proteomes" id="UP000821837"/>
    </source>
</evidence>
<comment type="caution">
    <text evidence="1">The sequence shown here is derived from an EMBL/GenBank/DDBJ whole genome shotgun (WGS) entry which is preliminary data.</text>
</comment>
<evidence type="ECO:0000313" key="1">
    <source>
        <dbReference type="EMBL" id="KAH7946638.1"/>
    </source>
</evidence>
<keyword evidence="2" id="KW-1185">Reference proteome</keyword>
<dbReference type="EMBL" id="JABSTV010001252">
    <property type="protein sequence ID" value="KAH7946638.1"/>
    <property type="molecule type" value="Genomic_DNA"/>
</dbReference>
<sequence>MPILCAVFQALPSGKSWSRPLAAEMVSWYALQTCLMFAYAPVIEMMYANRSVAVEAHRRTCLELSSSFSGTSYGFLSLPRDQFSNAYWESRFIVNRRLSFVEVWKWASGSRVADVYLRANRGGNASCCVRGKGVSALVPASSTAEKLDCCGLFDELVATDDWSALGWVNITETLGKANPPYLVQPVTWNVPFFAPGLNLPLNYGALGSLLATLVAANYFEAGDPLEYEMLVKTFAACLNETIIARGGSWSASAGAVARTLALRNASLESLWKAYLAAWQFRSRDVLPSKSGDVQSERRSDDRLFFVSWCFAVCGEPGASELCNVPLRSRNATASGNFTSAFRCRPGDPMTMPAKCAES</sequence>
<dbReference type="Proteomes" id="UP000821837">
    <property type="component" value="Chromosome 6"/>
</dbReference>
<proteinExistence type="predicted"/>